<name>A0A9E6ZUP1_9HYPH</name>
<evidence type="ECO:0000313" key="3">
    <source>
        <dbReference type="EMBL" id="UOK70382.1"/>
    </source>
</evidence>
<evidence type="ECO:0000313" key="4">
    <source>
        <dbReference type="Proteomes" id="UP000831684"/>
    </source>
</evidence>
<dbReference type="Gene3D" id="1.20.58.1000">
    <property type="entry name" value="Metal-sensitive repressor, helix protomer"/>
    <property type="match status" value="1"/>
</dbReference>
<dbReference type="CDD" id="cd10153">
    <property type="entry name" value="RcnR-FrmR-like_DUF156"/>
    <property type="match status" value="1"/>
</dbReference>
<dbReference type="InterPro" id="IPR038390">
    <property type="entry name" value="Metal_Tscrpt_repr_sf"/>
</dbReference>
<accession>A0A9E6ZUP1</accession>
<dbReference type="EMBL" id="JAUSUI010000001">
    <property type="protein sequence ID" value="MDQ0301137.1"/>
    <property type="molecule type" value="Genomic_DNA"/>
</dbReference>
<dbReference type="Pfam" id="PF02583">
    <property type="entry name" value="Trns_repr_metal"/>
    <property type="match status" value="1"/>
</dbReference>
<evidence type="ECO:0000313" key="2">
    <source>
        <dbReference type="EMBL" id="MDQ0301137.1"/>
    </source>
</evidence>
<evidence type="ECO:0000256" key="1">
    <source>
        <dbReference type="ARBA" id="ARBA00005260"/>
    </source>
</evidence>
<dbReference type="Proteomes" id="UP000831684">
    <property type="component" value="Chromosome"/>
</dbReference>
<keyword evidence="5" id="KW-1185">Reference proteome</keyword>
<sequence length="91" mass="9659">MSHLMTPNPALLARVQRIAGQVAAIERSLAGGADCADLLHLVAATRGAIGGLMEKIVEEHLHAHVADPDLTPAARAEGARELMDAIRRYSK</sequence>
<dbReference type="EMBL" id="CP083239">
    <property type="protein sequence ID" value="UOK70382.1"/>
    <property type="molecule type" value="Genomic_DNA"/>
</dbReference>
<reference evidence="2 5" key="2">
    <citation type="submission" date="2023-07" db="EMBL/GenBank/DDBJ databases">
        <title>Genomic Encyclopedia of Type Strains, Phase IV (KMG-IV): sequencing the most valuable type-strain genomes for metagenomic binning, comparative biology and taxonomic classification.</title>
        <authorList>
            <person name="Goeker M."/>
        </authorList>
    </citation>
    <scope>NUCLEOTIDE SEQUENCE [LARGE SCALE GENOMIC DNA]</scope>
    <source>
        <strain evidence="2 5">DSM 2457</strain>
    </source>
</reference>
<dbReference type="PANTHER" id="PTHR33677:SF5">
    <property type="entry name" value="TRANSCRIPTIONAL REPRESSOR FRMR"/>
    <property type="match status" value="1"/>
</dbReference>
<organism evidence="3 4">
    <name type="scientific">Ancylobacter polymorphus</name>
    <dbReference type="NCBI Taxonomy" id="223390"/>
    <lineage>
        <taxon>Bacteria</taxon>
        <taxon>Pseudomonadati</taxon>
        <taxon>Pseudomonadota</taxon>
        <taxon>Alphaproteobacteria</taxon>
        <taxon>Hyphomicrobiales</taxon>
        <taxon>Xanthobacteraceae</taxon>
        <taxon>Ancylobacter</taxon>
    </lineage>
</organism>
<dbReference type="Proteomes" id="UP001224682">
    <property type="component" value="Unassembled WGS sequence"/>
</dbReference>
<gene>
    <name evidence="2" type="ORF">J2S75_000148</name>
    <name evidence="3" type="ORF">K9D25_16870</name>
</gene>
<proteinExistence type="inferred from homology"/>
<dbReference type="GO" id="GO:0046872">
    <property type="term" value="F:metal ion binding"/>
    <property type="evidence" value="ECO:0007669"/>
    <property type="project" value="InterPro"/>
</dbReference>
<dbReference type="PANTHER" id="PTHR33677">
    <property type="entry name" value="TRANSCRIPTIONAL REPRESSOR FRMR-RELATED"/>
    <property type="match status" value="1"/>
</dbReference>
<reference evidence="3" key="1">
    <citation type="submission" date="2021-09" db="EMBL/GenBank/DDBJ databases">
        <title>Network and meta-omics reveal the key degrader and cooperation patterns in an efficient 1,4-dioxane-degrading microbial community.</title>
        <authorList>
            <person name="Dai C."/>
        </authorList>
    </citation>
    <scope>NUCLEOTIDE SEQUENCE</scope>
    <source>
        <strain evidence="3">ZM13</strain>
    </source>
</reference>
<comment type="similarity">
    <text evidence="1">Belongs to the FrmR/RcnR family.</text>
</comment>
<protein>
    <submittedName>
        <fullName evidence="2">DNA-binding FrmR family transcriptional regulator</fullName>
    </submittedName>
    <submittedName>
        <fullName evidence="3">Metal/formaldehyde-sensitive transcriptional repressor</fullName>
    </submittedName>
</protein>
<dbReference type="RefSeq" id="WP_244376785.1">
    <property type="nucleotide sequence ID" value="NZ_CP083239.1"/>
</dbReference>
<keyword evidence="2" id="KW-0238">DNA-binding</keyword>
<dbReference type="KEGG" id="apol:K9D25_16870"/>
<dbReference type="AlphaFoldDB" id="A0A9E6ZUP1"/>
<dbReference type="InterPro" id="IPR003735">
    <property type="entry name" value="Metal_Tscrpt_repr"/>
</dbReference>
<evidence type="ECO:0000313" key="5">
    <source>
        <dbReference type="Proteomes" id="UP001224682"/>
    </source>
</evidence>
<dbReference type="GO" id="GO:0045892">
    <property type="term" value="P:negative regulation of DNA-templated transcription"/>
    <property type="evidence" value="ECO:0007669"/>
    <property type="project" value="UniProtKB-ARBA"/>
</dbReference>
<dbReference type="GO" id="GO:0003677">
    <property type="term" value="F:DNA binding"/>
    <property type="evidence" value="ECO:0007669"/>
    <property type="project" value="UniProtKB-KW"/>
</dbReference>